<feature type="domain" description="Mannitol dehydrogenase N-terminal" evidence="8">
    <location>
        <begin position="34"/>
        <end position="301"/>
    </location>
</feature>
<dbReference type="InterPro" id="IPR013328">
    <property type="entry name" value="6PGD_dom2"/>
</dbReference>
<evidence type="ECO:0000259" key="9">
    <source>
        <dbReference type="Pfam" id="PF08125"/>
    </source>
</evidence>
<dbReference type="PRINTS" id="PR00084">
    <property type="entry name" value="MTLDHDRGNASE"/>
</dbReference>
<dbReference type="RefSeq" id="WP_208056168.1">
    <property type="nucleotide sequence ID" value="NZ_JAGEMK010000006.1"/>
</dbReference>
<dbReference type="PROSITE" id="PS00974">
    <property type="entry name" value="MANNITOL_DHGENASE"/>
    <property type="match status" value="1"/>
</dbReference>
<feature type="domain" description="Mannitol dehydrogenase C-terminal" evidence="9">
    <location>
        <begin position="310"/>
        <end position="501"/>
    </location>
</feature>
<feature type="region of interest" description="Disordered" evidence="7">
    <location>
        <begin position="1"/>
        <end position="25"/>
    </location>
</feature>
<sequence>MSAPRLSLRTLAEHPPQRAEVRGPAVDPARTGIGIVHLGVGAFHRAHQAVFTEDAAAATGEEGWGILGVTQRSPRVAEQLGPQDGLYSVLTKGRDHTSLRVVGSMRGAAFLQAEASLVLDTIAAPTTHVVSSTVSEKGYRRTSSGRPDLEDPDLATDLDVLRRELGARGTGSTGGWELPDAARTPIGALARGLARRFSRHGAPLTVVCCDNMTDNGRVVALLLDGVLSAVGSDAAPLRAWVATSVRFPVTMVDRITPATTDAHRAEATALLGLEDHALVVAEPFSQWVIEDDFAGPRPAWERAGARITADVAPWEQAKLRMLNGAHSAIAYLGALRGHAMIDEAVLDPEVDAVARRLMDEEVTPTLTPPEGLDLAAYREEILERFANPSTGYTTLQVAGDGSQKLPIRILATAADRLEAGSVPVAAARTMAAWMVFVARGRDRTGRELRLDDPLADRLRAAAEGDDSGLADRMLEVEQVVPATVREHDGFRAEVRTGVQDLLRLVG</sequence>
<feature type="region of interest" description="Disordered" evidence="7">
    <location>
        <begin position="133"/>
        <end position="152"/>
    </location>
</feature>
<evidence type="ECO:0000256" key="1">
    <source>
        <dbReference type="ARBA" id="ARBA00006541"/>
    </source>
</evidence>
<dbReference type="InterPro" id="IPR023027">
    <property type="entry name" value="Mannitol_DH_CS"/>
</dbReference>
<comment type="caution">
    <text evidence="10">The sequence shown here is derived from an EMBL/GenBank/DDBJ whole genome shotgun (WGS) entry which is preliminary data.</text>
</comment>
<comment type="similarity">
    <text evidence="1">Belongs to the mannitol dehydrogenase family.</text>
</comment>
<dbReference type="GO" id="GO:0019594">
    <property type="term" value="P:mannitol metabolic process"/>
    <property type="evidence" value="ECO:0007669"/>
    <property type="project" value="InterPro"/>
</dbReference>
<dbReference type="GO" id="GO:0008926">
    <property type="term" value="F:mannitol-1-phosphate 5-dehydrogenase activity"/>
    <property type="evidence" value="ECO:0007669"/>
    <property type="project" value="UniProtKB-EC"/>
</dbReference>
<dbReference type="SUPFAM" id="SSF51735">
    <property type="entry name" value="NAD(P)-binding Rossmann-fold domains"/>
    <property type="match status" value="1"/>
</dbReference>
<dbReference type="Proteomes" id="UP000664209">
    <property type="component" value="Unassembled WGS sequence"/>
</dbReference>
<evidence type="ECO:0000256" key="2">
    <source>
        <dbReference type="ARBA" id="ARBA00012939"/>
    </source>
</evidence>
<evidence type="ECO:0000256" key="5">
    <source>
        <dbReference type="ARBA" id="ARBA00023027"/>
    </source>
</evidence>
<protein>
    <recommendedName>
        <fullName evidence="3">Mannitol-1-phosphate 5-dehydrogenase</fullName>
        <ecNumber evidence="2">1.1.1.17</ecNumber>
    </recommendedName>
</protein>
<gene>
    <name evidence="10" type="ORF">J4G33_11780</name>
</gene>
<dbReference type="AlphaFoldDB" id="A0A939LQ93"/>
<accession>A0A939LQ93</accession>
<dbReference type="InterPro" id="IPR013131">
    <property type="entry name" value="Mannitol_DH_N"/>
</dbReference>
<dbReference type="InterPro" id="IPR000669">
    <property type="entry name" value="Mannitol_DH"/>
</dbReference>
<evidence type="ECO:0000256" key="6">
    <source>
        <dbReference type="ARBA" id="ARBA00048615"/>
    </source>
</evidence>
<dbReference type="Pfam" id="PF01232">
    <property type="entry name" value="Mannitol_dh"/>
    <property type="match status" value="1"/>
</dbReference>
<evidence type="ECO:0000313" key="11">
    <source>
        <dbReference type="Proteomes" id="UP000664209"/>
    </source>
</evidence>
<reference evidence="10" key="1">
    <citation type="submission" date="2021-03" db="EMBL/GenBank/DDBJ databases">
        <title>Actinotalea soli sp. nov., isolated from soil.</title>
        <authorList>
            <person name="Ping W."/>
            <person name="Zhang J."/>
        </authorList>
    </citation>
    <scope>NUCLEOTIDE SEQUENCE</scope>
    <source>
        <strain evidence="10">BY-33</strain>
    </source>
</reference>
<dbReference type="InterPro" id="IPR008927">
    <property type="entry name" value="6-PGluconate_DH-like_C_sf"/>
</dbReference>
<dbReference type="InterPro" id="IPR050988">
    <property type="entry name" value="Mannitol_DH/Oxidoreductase"/>
</dbReference>
<proteinExistence type="inferred from homology"/>
<keyword evidence="11" id="KW-1185">Reference proteome</keyword>
<dbReference type="InterPro" id="IPR036291">
    <property type="entry name" value="NAD(P)-bd_dom_sf"/>
</dbReference>
<keyword evidence="4" id="KW-0560">Oxidoreductase</keyword>
<dbReference type="PANTHER" id="PTHR43362">
    <property type="entry name" value="MANNITOL DEHYDROGENASE DSF1-RELATED"/>
    <property type="match status" value="1"/>
</dbReference>
<dbReference type="EC" id="1.1.1.17" evidence="2"/>
<comment type="catalytic activity">
    <reaction evidence="6">
        <text>D-mannitol 1-phosphate + NAD(+) = beta-D-fructose 6-phosphate + NADH + H(+)</text>
        <dbReference type="Rhea" id="RHEA:19661"/>
        <dbReference type="ChEBI" id="CHEBI:15378"/>
        <dbReference type="ChEBI" id="CHEBI:57540"/>
        <dbReference type="ChEBI" id="CHEBI:57634"/>
        <dbReference type="ChEBI" id="CHEBI:57945"/>
        <dbReference type="ChEBI" id="CHEBI:61381"/>
        <dbReference type="EC" id="1.1.1.17"/>
    </reaction>
</comment>
<dbReference type="EMBL" id="JAGEMK010000006">
    <property type="protein sequence ID" value="MBO1752481.1"/>
    <property type="molecule type" value="Genomic_DNA"/>
</dbReference>
<evidence type="ECO:0000259" key="8">
    <source>
        <dbReference type="Pfam" id="PF01232"/>
    </source>
</evidence>
<feature type="compositionally biased region" description="Basic and acidic residues" evidence="7">
    <location>
        <begin position="11"/>
        <end position="21"/>
    </location>
</feature>
<organism evidence="10 11">
    <name type="scientific">Actinotalea soli</name>
    <dbReference type="NCBI Taxonomy" id="2819234"/>
    <lineage>
        <taxon>Bacteria</taxon>
        <taxon>Bacillati</taxon>
        <taxon>Actinomycetota</taxon>
        <taxon>Actinomycetes</taxon>
        <taxon>Micrococcales</taxon>
        <taxon>Cellulomonadaceae</taxon>
        <taxon>Actinotalea</taxon>
    </lineage>
</organism>
<dbReference type="Gene3D" id="3.40.50.720">
    <property type="entry name" value="NAD(P)-binding Rossmann-like Domain"/>
    <property type="match status" value="1"/>
</dbReference>
<feature type="compositionally biased region" description="Polar residues" evidence="7">
    <location>
        <begin position="133"/>
        <end position="145"/>
    </location>
</feature>
<evidence type="ECO:0000313" key="10">
    <source>
        <dbReference type="EMBL" id="MBO1752481.1"/>
    </source>
</evidence>
<evidence type="ECO:0000256" key="3">
    <source>
        <dbReference type="ARBA" id="ARBA00016219"/>
    </source>
</evidence>
<dbReference type="SUPFAM" id="SSF48179">
    <property type="entry name" value="6-phosphogluconate dehydrogenase C-terminal domain-like"/>
    <property type="match status" value="1"/>
</dbReference>
<name>A0A939LQ93_9CELL</name>
<evidence type="ECO:0000256" key="4">
    <source>
        <dbReference type="ARBA" id="ARBA00023002"/>
    </source>
</evidence>
<evidence type="ECO:0000256" key="7">
    <source>
        <dbReference type="SAM" id="MobiDB-lite"/>
    </source>
</evidence>
<keyword evidence="5" id="KW-0520">NAD</keyword>
<dbReference type="Pfam" id="PF08125">
    <property type="entry name" value="Mannitol_dh_C"/>
    <property type="match status" value="1"/>
</dbReference>
<dbReference type="PANTHER" id="PTHR43362:SF1">
    <property type="entry name" value="MANNITOL DEHYDROGENASE 2-RELATED"/>
    <property type="match status" value="1"/>
</dbReference>
<dbReference type="Gene3D" id="1.10.1040.10">
    <property type="entry name" value="N-(1-d-carboxylethyl)-l-norvaline Dehydrogenase, domain 2"/>
    <property type="match status" value="1"/>
</dbReference>
<dbReference type="InterPro" id="IPR013118">
    <property type="entry name" value="Mannitol_DH_C"/>
</dbReference>